<keyword evidence="1" id="KW-0812">Transmembrane</keyword>
<keyword evidence="3" id="KW-1185">Reference proteome</keyword>
<keyword evidence="1" id="KW-0472">Membrane</keyword>
<keyword evidence="1" id="KW-1133">Transmembrane helix</keyword>
<accession>A0A3D9SFV4</accession>
<organism evidence="2 3">
    <name type="scientific">Paenibacillus taihuensis</name>
    <dbReference type="NCBI Taxonomy" id="1156355"/>
    <lineage>
        <taxon>Bacteria</taxon>
        <taxon>Bacillati</taxon>
        <taxon>Bacillota</taxon>
        <taxon>Bacilli</taxon>
        <taxon>Bacillales</taxon>
        <taxon>Paenibacillaceae</taxon>
        <taxon>Paenibacillus</taxon>
    </lineage>
</organism>
<dbReference type="Proteomes" id="UP000256304">
    <property type="component" value="Unassembled WGS sequence"/>
</dbReference>
<gene>
    <name evidence="2" type="ORF">A8990_107139</name>
</gene>
<reference evidence="2 3" key="1">
    <citation type="submission" date="2018-08" db="EMBL/GenBank/DDBJ databases">
        <title>Genomic Encyclopedia of Type Strains, Phase III (KMG-III): the genomes of soil and plant-associated and newly described type strains.</title>
        <authorList>
            <person name="Whitman W."/>
        </authorList>
    </citation>
    <scope>NUCLEOTIDE SEQUENCE [LARGE SCALE GENOMIC DNA]</scope>
    <source>
        <strain evidence="2 3">CGMCC 1.10966</strain>
    </source>
</reference>
<name>A0A3D9SFV4_9BACL</name>
<evidence type="ECO:0000313" key="2">
    <source>
        <dbReference type="EMBL" id="REE89043.1"/>
    </source>
</evidence>
<dbReference type="EMBL" id="QTTN01000007">
    <property type="protein sequence ID" value="REE89043.1"/>
    <property type="molecule type" value="Genomic_DNA"/>
</dbReference>
<protein>
    <submittedName>
        <fullName evidence="2">ABC-2 type transport system permease protein</fullName>
    </submittedName>
</protein>
<comment type="caution">
    <text evidence="2">The sequence shown here is derived from an EMBL/GenBank/DDBJ whole genome shotgun (WGS) entry which is preliminary data.</text>
</comment>
<evidence type="ECO:0000256" key="1">
    <source>
        <dbReference type="SAM" id="Phobius"/>
    </source>
</evidence>
<feature type="transmembrane region" description="Helical" evidence="1">
    <location>
        <begin position="60"/>
        <end position="78"/>
    </location>
</feature>
<evidence type="ECO:0000313" key="3">
    <source>
        <dbReference type="Proteomes" id="UP000256304"/>
    </source>
</evidence>
<sequence length="116" mass="12759">MFQAYWYMTKLRVLTGLAYRFEVFASVGTNLILMVASVFLWKAAYSGGSGSGVGMTLHDLVTYTIVSILLASLFVTDVQDTIYYKIREGKSSPISTVPSRCSLVTLQKISVRCSAP</sequence>
<dbReference type="RefSeq" id="WP_245995902.1">
    <property type="nucleotide sequence ID" value="NZ_QTTN01000007.1"/>
</dbReference>
<feature type="transmembrane region" description="Helical" evidence="1">
    <location>
        <begin position="21"/>
        <end position="40"/>
    </location>
</feature>
<dbReference type="AlphaFoldDB" id="A0A3D9SFV4"/>
<proteinExistence type="predicted"/>